<dbReference type="PANTHER" id="PTHR10775:SF185">
    <property type="entry name" value="OS08G0208400 PROTEIN"/>
    <property type="match status" value="1"/>
</dbReference>
<dbReference type="EMBL" id="JACGWM010000004">
    <property type="protein sequence ID" value="KAL0377169.1"/>
    <property type="molecule type" value="Genomic_DNA"/>
</dbReference>
<reference evidence="1" key="1">
    <citation type="submission" date="2020-06" db="EMBL/GenBank/DDBJ databases">
        <authorList>
            <person name="Li T."/>
            <person name="Hu X."/>
            <person name="Zhang T."/>
            <person name="Song X."/>
            <person name="Zhang H."/>
            <person name="Dai N."/>
            <person name="Sheng W."/>
            <person name="Hou X."/>
            <person name="Wei L."/>
        </authorList>
    </citation>
    <scope>NUCLEOTIDE SEQUENCE</scope>
    <source>
        <strain evidence="1">KEN8</strain>
        <tissue evidence="1">Leaf</tissue>
    </source>
</reference>
<evidence type="ECO:0000313" key="1">
    <source>
        <dbReference type="EMBL" id="KAL0377169.1"/>
    </source>
</evidence>
<gene>
    <name evidence="1" type="ORF">Scaly_0834500</name>
</gene>
<dbReference type="Pfam" id="PF02992">
    <property type="entry name" value="Transposase_21"/>
    <property type="match status" value="1"/>
</dbReference>
<dbReference type="PANTHER" id="PTHR10775">
    <property type="entry name" value="OS08G0208400 PROTEIN"/>
    <property type="match status" value="1"/>
</dbReference>
<proteinExistence type="predicted"/>
<dbReference type="InterPro" id="IPR004242">
    <property type="entry name" value="Transposase_21"/>
</dbReference>
<accession>A0AAW2RAV6</accession>
<dbReference type="AlphaFoldDB" id="A0AAW2RAV6"/>
<protein>
    <submittedName>
        <fullName evidence="1">Uncharacterized protein</fullName>
    </submittedName>
</protein>
<comment type="caution">
    <text evidence="1">The sequence shown here is derived from an EMBL/GenBank/DDBJ whole genome shotgun (WGS) entry which is preliminary data.</text>
</comment>
<reference evidence="1" key="2">
    <citation type="journal article" date="2024" name="Plant">
        <title>Genomic evolution and insights into agronomic trait innovations of Sesamum species.</title>
        <authorList>
            <person name="Miao H."/>
            <person name="Wang L."/>
            <person name="Qu L."/>
            <person name="Liu H."/>
            <person name="Sun Y."/>
            <person name="Le M."/>
            <person name="Wang Q."/>
            <person name="Wei S."/>
            <person name="Zheng Y."/>
            <person name="Lin W."/>
            <person name="Duan Y."/>
            <person name="Cao H."/>
            <person name="Xiong S."/>
            <person name="Wang X."/>
            <person name="Wei L."/>
            <person name="Li C."/>
            <person name="Ma Q."/>
            <person name="Ju M."/>
            <person name="Zhao R."/>
            <person name="Li G."/>
            <person name="Mu C."/>
            <person name="Tian Q."/>
            <person name="Mei H."/>
            <person name="Zhang T."/>
            <person name="Gao T."/>
            <person name="Zhang H."/>
        </authorList>
    </citation>
    <scope>NUCLEOTIDE SEQUENCE</scope>
    <source>
        <strain evidence="1">KEN8</strain>
    </source>
</reference>
<name>A0AAW2RAV6_9LAMI</name>
<organism evidence="1">
    <name type="scientific">Sesamum calycinum</name>
    <dbReference type="NCBI Taxonomy" id="2727403"/>
    <lineage>
        <taxon>Eukaryota</taxon>
        <taxon>Viridiplantae</taxon>
        <taxon>Streptophyta</taxon>
        <taxon>Embryophyta</taxon>
        <taxon>Tracheophyta</taxon>
        <taxon>Spermatophyta</taxon>
        <taxon>Magnoliopsida</taxon>
        <taxon>eudicotyledons</taxon>
        <taxon>Gunneridae</taxon>
        <taxon>Pentapetalae</taxon>
        <taxon>asterids</taxon>
        <taxon>lamiids</taxon>
        <taxon>Lamiales</taxon>
        <taxon>Pedaliaceae</taxon>
        <taxon>Sesamum</taxon>
    </lineage>
</organism>
<sequence>MLYWKDRVDLKYCMFCGNARYKLMREQDPHCKKSPYAVLRYMLLTSHLQRLYVSRETSERMSWHATHQTKESSMCHSFDVEVGGWKHFDRTYPNFIEEPCNIQLGLCTDSFAPHEQYSHTYSCWPVIITPYNLPMCMCMNSEYMFLSMVIPNPSNPKNLICVLGIIDRRAIGVTACWSSNVLQCHGQGIHYAGAVDIDCEQPTRLWDGVWVEYRHY</sequence>